<accession>A0A9W7DX46</accession>
<dbReference type="AlphaFoldDB" id="A0A9W7DX46"/>
<dbReference type="Proteomes" id="UP001165082">
    <property type="component" value="Unassembled WGS sequence"/>
</dbReference>
<keyword evidence="2" id="KW-1185">Reference proteome</keyword>
<protein>
    <submittedName>
        <fullName evidence="1">Uncharacterized protein</fullName>
    </submittedName>
</protein>
<sequence length="105" mass="11121">MWGLIDSRLSMLTAEGSKGGEARRTFMYSKRASVASPTSLVGGRTEPGVVPVERGVEVVPWSQESVGEVRGLEDRGPDEPAVEYSVVGWGEGGGLWEGDQGGEVL</sequence>
<dbReference type="EMBL" id="BRXZ01002251">
    <property type="protein sequence ID" value="GMH58083.1"/>
    <property type="molecule type" value="Genomic_DNA"/>
</dbReference>
<reference evidence="1" key="1">
    <citation type="submission" date="2022-07" db="EMBL/GenBank/DDBJ databases">
        <title>Genome analysis of Parmales, a sister group of diatoms, reveals the evolutionary specialization of diatoms from phago-mixotrophs to photoautotrophs.</title>
        <authorList>
            <person name="Ban H."/>
            <person name="Sato S."/>
            <person name="Yoshikawa S."/>
            <person name="Kazumasa Y."/>
            <person name="Nakamura Y."/>
            <person name="Ichinomiya M."/>
            <person name="Saitoh K."/>
            <person name="Sato N."/>
            <person name="Blanc-Mathieu R."/>
            <person name="Endo H."/>
            <person name="Kuwata A."/>
            <person name="Ogata H."/>
        </authorList>
    </citation>
    <scope>NUCLEOTIDE SEQUENCE</scope>
</reference>
<name>A0A9W7DX46_9STRA</name>
<gene>
    <name evidence="1" type="ORF">TrRE_jg5147</name>
</gene>
<proteinExistence type="predicted"/>
<evidence type="ECO:0000313" key="1">
    <source>
        <dbReference type="EMBL" id="GMH58083.1"/>
    </source>
</evidence>
<organism evidence="1 2">
    <name type="scientific">Triparma retinervis</name>
    <dbReference type="NCBI Taxonomy" id="2557542"/>
    <lineage>
        <taxon>Eukaryota</taxon>
        <taxon>Sar</taxon>
        <taxon>Stramenopiles</taxon>
        <taxon>Ochrophyta</taxon>
        <taxon>Bolidophyceae</taxon>
        <taxon>Parmales</taxon>
        <taxon>Triparmaceae</taxon>
        <taxon>Triparma</taxon>
    </lineage>
</organism>
<evidence type="ECO:0000313" key="2">
    <source>
        <dbReference type="Proteomes" id="UP001165082"/>
    </source>
</evidence>
<comment type="caution">
    <text evidence="1">The sequence shown here is derived from an EMBL/GenBank/DDBJ whole genome shotgun (WGS) entry which is preliminary data.</text>
</comment>